<feature type="transmembrane region" description="Helical" evidence="6">
    <location>
        <begin position="52"/>
        <end position="75"/>
    </location>
</feature>
<dbReference type="InterPro" id="IPR035906">
    <property type="entry name" value="MetI-like_sf"/>
</dbReference>
<sequence length="218" mass="23300">MNIWDYITTNWSSISAELLNHLKIIGLSLPFSIGIGVPIGVFISRNQKLANIIIYIASVLMTIPSLALFGIMVVALAPFNAGLGITPAVIALTIYSFLPIIRNTVVAARSLDPNTIESAKGMGMTDTQILLKIRLPLSIPIIMSGVRNAVVMGVGVATLGYFVAAGGLGYFIFAGLTRSRYEMVITGVLAVSILGILSNYGLMLFEDLITPKGLKIKE</sequence>
<proteinExistence type="inferred from homology"/>
<reference evidence="9 11" key="2">
    <citation type="submission" date="2019-04" db="EMBL/GenBank/DDBJ databases">
        <title>Draft genome sequence data and analysis of a Fermenting Bacterium, Geotoga petraea strain HO-Geo1, isolated from heavy-oil petroleum reservoir in Russia.</title>
        <authorList>
            <person name="Grouzdev D.S."/>
            <person name="Semenova E.M."/>
            <person name="Sokolova D.S."/>
            <person name="Tourova T.P."/>
            <person name="Poltaraus A.B."/>
            <person name="Nazina T.N."/>
        </authorList>
    </citation>
    <scope>NUCLEOTIDE SEQUENCE [LARGE SCALE GENOMIC DNA]</scope>
    <source>
        <strain evidence="9 11">HO-Geo1</strain>
    </source>
</reference>
<feature type="domain" description="ABC transmembrane type-1" evidence="7">
    <location>
        <begin position="18"/>
        <end position="206"/>
    </location>
</feature>
<evidence type="ECO:0000256" key="5">
    <source>
        <dbReference type="ARBA" id="ARBA00023136"/>
    </source>
</evidence>
<evidence type="ECO:0000259" key="7">
    <source>
        <dbReference type="PROSITE" id="PS50928"/>
    </source>
</evidence>
<keyword evidence="4 6" id="KW-1133">Transmembrane helix</keyword>
<protein>
    <submittedName>
        <fullName evidence="9">ABC transporter permease</fullName>
    </submittedName>
    <submittedName>
        <fullName evidence="8">Osmoprotectant transport system permease protein</fullName>
    </submittedName>
</protein>
<dbReference type="Proteomes" id="UP000199322">
    <property type="component" value="Unassembled WGS sequence"/>
</dbReference>
<gene>
    <name evidence="9" type="ORF">E4650_05535</name>
    <name evidence="8" type="ORF">SAMN04488588_1604</name>
</gene>
<dbReference type="CDD" id="cd06261">
    <property type="entry name" value="TM_PBP2"/>
    <property type="match status" value="1"/>
</dbReference>
<dbReference type="Gene3D" id="1.10.3720.10">
    <property type="entry name" value="MetI-like"/>
    <property type="match status" value="1"/>
</dbReference>
<dbReference type="InterPro" id="IPR051204">
    <property type="entry name" value="ABC_transp_perm/SBD"/>
</dbReference>
<evidence type="ECO:0000256" key="3">
    <source>
        <dbReference type="ARBA" id="ARBA00022692"/>
    </source>
</evidence>
<dbReference type="PANTHER" id="PTHR30177">
    <property type="entry name" value="GLYCINE BETAINE/L-PROLINE TRANSPORT SYSTEM PERMEASE PROTEIN PROW"/>
    <property type="match status" value="1"/>
</dbReference>
<dbReference type="EMBL" id="SRME01000003">
    <property type="protein sequence ID" value="TGG87806.1"/>
    <property type="molecule type" value="Genomic_DNA"/>
</dbReference>
<evidence type="ECO:0000313" key="10">
    <source>
        <dbReference type="Proteomes" id="UP000199322"/>
    </source>
</evidence>
<comment type="similarity">
    <text evidence="6">Belongs to the binding-protein-dependent transport system permease family.</text>
</comment>
<feature type="transmembrane region" description="Helical" evidence="6">
    <location>
        <begin position="81"/>
        <end position="101"/>
    </location>
</feature>
<dbReference type="GO" id="GO:0005886">
    <property type="term" value="C:plasma membrane"/>
    <property type="evidence" value="ECO:0007669"/>
    <property type="project" value="UniProtKB-SubCell"/>
</dbReference>
<feature type="transmembrane region" description="Helical" evidence="6">
    <location>
        <begin position="184"/>
        <end position="205"/>
    </location>
</feature>
<evidence type="ECO:0000313" key="11">
    <source>
        <dbReference type="Proteomes" id="UP000297288"/>
    </source>
</evidence>
<name>A0A1G6NQ18_9BACT</name>
<dbReference type="RefSeq" id="WP_091404586.1">
    <property type="nucleotide sequence ID" value="NZ_FMYV01000006.1"/>
</dbReference>
<organism evidence="8 10">
    <name type="scientific">Geotoga petraea</name>
    <dbReference type="NCBI Taxonomy" id="28234"/>
    <lineage>
        <taxon>Bacteria</taxon>
        <taxon>Thermotogati</taxon>
        <taxon>Thermotogota</taxon>
        <taxon>Thermotogae</taxon>
        <taxon>Petrotogales</taxon>
        <taxon>Petrotogaceae</taxon>
        <taxon>Geotoga</taxon>
    </lineage>
</organism>
<reference evidence="8 10" key="1">
    <citation type="submission" date="2016-10" db="EMBL/GenBank/DDBJ databases">
        <authorList>
            <person name="de Groot N.N."/>
        </authorList>
    </citation>
    <scope>NUCLEOTIDE SEQUENCE [LARGE SCALE GENOMIC DNA]</scope>
    <source>
        <strain evidence="8 10">WG14</strain>
    </source>
</reference>
<evidence type="ECO:0000256" key="6">
    <source>
        <dbReference type="RuleBase" id="RU363032"/>
    </source>
</evidence>
<dbReference type="AlphaFoldDB" id="A0A1G6NQ18"/>
<dbReference type="OrthoDB" id="9801163at2"/>
<feature type="transmembrane region" description="Helical" evidence="6">
    <location>
        <begin position="24"/>
        <end position="43"/>
    </location>
</feature>
<dbReference type="InterPro" id="IPR000515">
    <property type="entry name" value="MetI-like"/>
</dbReference>
<dbReference type="Proteomes" id="UP000297288">
    <property type="component" value="Unassembled WGS sequence"/>
</dbReference>
<accession>A0A1G6NQ18</accession>
<evidence type="ECO:0000256" key="2">
    <source>
        <dbReference type="ARBA" id="ARBA00022448"/>
    </source>
</evidence>
<keyword evidence="3 6" id="KW-0812">Transmembrane</keyword>
<evidence type="ECO:0000313" key="8">
    <source>
        <dbReference type="EMBL" id="SDC69377.1"/>
    </source>
</evidence>
<evidence type="ECO:0000313" key="9">
    <source>
        <dbReference type="EMBL" id="TGG87806.1"/>
    </source>
</evidence>
<dbReference type="GO" id="GO:0055085">
    <property type="term" value="P:transmembrane transport"/>
    <property type="evidence" value="ECO:0007669"/>
    <property type="project" value="InterPro"/>
</dbReference>
<keyword evidence="5 6" id="KW-0472">Membrane</keyword>
<dbReference type="PANTHER" id="PTHR30177:SF4">
    <property type="entry name" value="OSMOPROTECTANT IMPORT PERMEASE PROTEIN OSMW"/>
    <property type="match status" value="1"/>
</dbReference>
<comment type="subcellular location">
    <subcellularLocation>
        <location evidence="6">Cell membrane</location>
        <topology evidence="6">Multi-pass membrane protein</topology>
    </subcellularLocation>
    <subcellularLocation>
        <location evidence="1">Membrane</location>
        <topology evidence="1">Multi-pass membrane protein</topology>
    </subcellularLocation>
</comment>
<dbReference type="Pfam" id="PF00528">
    <property type="entry name" value="BPD_transp_1"/>
    <property type="match status" value="1"/>
</dbReference>
<dbReference type="GO" id="GO:0031460">
    <property type="term" value="P:glycine betaine transport"/>
    <property type="evidence" value="ECO:0007669"/>
    <property type="project" value="TreeGrafter"/>
</dbReference>
<dbReference type="SUPFAM" id="SSF161098">
    <property type="entry name" value="MetI-like"/>
    <property type="match status" value="1"/>
</dbReference>
<evidence type="ECO:0000256" key="1">
    <source>
        <dbReference type="ARBA" id="ARBA00004141"/>
    </source>
</evidence>
<dbReference type="STRING" id="28234.SAMN04488588_1604"/>
<dbReference type="PROSITE" id="PS50928">
    <property type="entry name" value="ABC_TM1"/>
    <property type="match status" value="1"/>
</dbReference>
<evidence type="ECO:0000256" key="4">
    <source>
        <dbReference type="ARBA" id="ARBA00022989"/>
    </source>
</evidence>
<feature type="transmembrane region" description="Helical" evidence="6">
    <location>
        <begin position="149"/>
        <end position="172"/>
    </location>
</feature>
<keyword evidence="2 6" id="KW-0813">Transport</keyword>
<keyword evidence="10" id="KW-1185">Reference proteome</keyword>
<dbReference type="EMBL" id="FMYV01000006">
    <property type="protein sequence ID" value="SDC69377.1"/>
    <property type="molecule type" value="Genomic_DNA"/>
</dbReference>